<evidence type="ECO:0000313" key="14">
    <source>
        <dbReference type="EMBL" id="QSI76545.1"/>
    </source>
</evidence>
<evidence type="ECO:0000256" key="5">
    <source>
        <dbReference type="ARBA" id="ARBA00022617"/>
    </source>
</evidence>
<evidence type="ECO:0000256" key="2">
    <source>
        <dbReference type="ARBA" id="ARBA00008622"/>
    </source>
</evidence>
<dbReference type="PRINTS" id="PR00161">
    <property type="entry name" value="NIHGNASECYTB"/>
</dbReference>
<protein>
    <submittedName>
        <fullName evidence="14">Cytochrome b/b6 domain-containing protein</fullName>
    </submittedName>
</protein>
<keyword evidence="3" id="KW-0813">Transport</keyword>
<feature type="domain" description="Cytochrome b561 bacterial/Ni-hydrogenase" evidence="13">
    <location>
        <begin position="33"/>
        <end position="224"/>
    </location>
</feature>
<name>A0ABX7M488_9RHOO</name>
<comment type="similarity">
    <text evidence="2">Belongs to the HupC/HyaC/HydC family.</text>
</comment>
<evidence type="ECO:0000256" key="10">
    <source>
        <dbReference type="ARBA" id="ARBA00023004"/>
    </source>
</evidence>
<keyword evidence="10" id="KW-0408">Iron</keyword>
<dbReference type="InterPro" id="IPR016174">
    <property type="entry name" value="Di-haem_cyt_TM"/>
</dbReference>
<dbReference type="Proteomes" id="UP000663570">
    <property type="component" value="Chromosome"/>
</dbReference>
<dbReference type="Pfam" id="PF01292">
    <property type="entry name" value="Ni_hydr_CYTB"/>
    <property type="match status" value="1"/>
</dbReference>
<dbReference type="EMBL" id="CP071060">
    <property type="protein sequence ID" value="QSI76545.1"/>
    <property type="molecule type" value="Genomic_DNA"/>
</dbReference>
<evidence type="ECO:0000256" key="1">
    <source>
        <dbReference type="ARBA" id="ARBA00004651"/>
    </source>
</evidence>
<feature type="transmembrane region" description="Helical" evidence="12">
    <location>
        <begin position="182"/>
        <end position="207"/>
    </location>
</feature>
<evidence type="ECO:0000259" key="13">
    <source>
        <dbReference type="Pfam" id="PF01292"/>
    </source>
</evidence>
<evidence type="ECO:0000256" key="7">
    <source>
        <dbReference type="ARBA" id="ARBA00022723"/>
    </source>
</evidence>
<feature type="transmembrane region" description="Helical" evidence="12">
    <location>
        <begin position="147"/>
        <end position="170"/>
    </location>
</feature>
<keyword evidence="6 12" id="KW-0812">Transmembrane</keyword>
<proteinExistence type="inferred from homology"/>
<feature type="transmembrane region" description="Helical" evidence="12">
    <location>
        <begin position="81"/>
        <end position="101"/>
    </location>
</feature>
<evidence type="ECO:0000256" key="8">
    <source>
        <dbReference type="ARBA" id="ARBA00022982"/>
    </source>
</evidence>
<evidence type="ECO:0000256" key="3">
    <source>
        <dbReference type="ARBA" id="ARBA00022448"/>
    </source>
</evidence>
<dbReference type="InterPro" id="IPR011577">
    <property type="entry name" value="Cyt_b561_bac/Ni-Hgenase"/>
</dbReference>
<evidence type="ECO:0000256" key="6">
    <source>
        <dbReference type="ARBA" id="ARBA00022692"/>
    </source>
</evidence>
<evidence type="ECO:0000256" key="9">
    <source>
        <dbReference type="ARBA" id="ARBA00022989"/>
    </source>
</evidence>
<evidence type="ECO:0000256" key="11">
    <source>
        <dbReference type="ARBA" id="ARBA00023136"/>
    </source>
</evidence>
<sequence>MTDERRHDDRRHQERRIGDRRSGSEGVRIYILPGWVRAWHWTNAILILTMIVTGFSLHYADAKIPVVEFSLAVRIHNTAGVLLVALWSFFVIANAVTGNWWQFVPKPPGILERCIKQTRYYMWGVFKGEHEPYPVTPEENFNALQAITYWFMIYIVMPLLVLTGLIFLYPQYAPKEMFGVDGLFPIAVVHYVCATIVATFIVAHVYLCTFGKKISTTFKTMITGWHEH</sequence>
<dbReference type="SUPFAM" id="SSF81342">
    <property type="entry name" value="Transmembrane di-heme cytochromes"/>
    <property type="match status" value="1"/>
</dbReference>
<comment type="subcellular location">
    <subcellularLocation>
        <location evidence="1">Cell membrane</location>
        <topology evidence="1">Multi-pass membrane protein</topology>
    </subcellularLocation>
</comment>
<keyword evidence="15" id="KW-1185">Reference proteome</keyword>
<gene>
    <name evidence="14" type="ORF">JY500_19125</name>
</gene>
<evidence type="ECO:0000256" key="4">
    <source>
        <dbReference type="ARBA" id="ARBA00022475"/>
    </source>
</evidence>
<accession>A0ABX7M488</accession>
<organism evidence="14 15">
    <name type="scientific">Niveibacterium microcysteis</name>
    <dbReference type="NCBI Taxonomy" id="2811415"/>
    <lineage>
        <taxon>Bacteria</taxon>
        <taxon>Pseudomonadati</taxon>
        <taxon>Pseudomonadota</taxon>
        <taxon>Betaproteobacteria</taxon>
        <taxon>Rhodocyclales</taxon>
        <taxon>Rhodocyclaceae</taxon>
        <taxon>Niveibacterium</taxon>
    </lineage>
</organism>
<dbReference type="InterPro" id="IPR051542">
    <property type="entry name" value="Hydrogenase_cytochrome"/>
</dbReference>
<dbReference type="Gene3D" id="1.20.950.20">
    <property type="entry name" value="Transmembrane di-heme cytochromes, Chain C"/>
    <property type="match status" value="1"/>
</dbReference>
<keyword evidence="5" id="KW-0349">Heme</keyword>
<keyword evidence="7" id="KW-0479">Metal-binding</keyword>
<feature type="transmembrane region" description="Helical" evidence="12">
    <location>
        <begin position="38"/>
        <end position="60"/>
    </location>
</feature>
<dbReference type="PANTHER" id="PTHR30485:SF1">
    <property type="entry name" value="CYTOCHROME YDHU-RELATED"/>
    <property type="match status" value="1"/>
</dbReference>
<dbReference type="RefSeq" id="WP_172203427.1">
    <property type="nucleotide sequence ID" value="NZ_CP071060.1"/>
</dbReference>
<evidence type="ECO:0000256" key="12">
    <source>
        <dbReference type="SAM" id="Phobius"/>
    </source>
</evidence>
<reference evidence="14 15" key="1">
    <citation type="submission" date="2021-02" db="EMBL/GenBank/DDBJ databases">
        <title>Niveibacterium changnyeongensis HC41.</title>
        <authorList>
            <person name="Kang M."/>
        </authorList>
    </citation>
    <scope>NUCLEOTIDE SEQUENCE [LARGE SCALE GENOMIC DNA]</scope>
    <source>
        <strain evidence="14 15">HC41</strain>
    </source>
</reference>
<keyword evidence="8" id="KW-0249">Electron transport</keyword>
<dbReference type="PANTHER" id="PTHR30485">
    <property type="entry name" value="NI/FE-HYDROGENASE 1 B-TYPE CYTOCHROME SUBUNIT"/>
    <property type="match status" value="1"/>
</dbReference>
<evidence type="ECO:0000313" key="15">
    <source>
        <dbReference type="Proteomes" id="UP000663570"/>
    </source>
</evidence>
<keyword evidence="11 12" id="KW-0472">Membrane</keyword>
<dbReference type="InterPro" id="IPR000516">
    <property type="entry name" value="Ni-dep_Hydgase_cyt-B"/>
</dbReference>
<keyword evidence="4" id="KW-1003">Cell membrane</keyword>
<keyword evidence="9 12" id="KW-1133">Transmembrane helix</keyword>